<evidence type="ECO:0000256" key="1">
    <source>
        <dbReference type="ARBA" id="ARBA00023002"/>
    </source>
</evidence>
<dbReference type="EC" id="1.2.7.7" evidence="3"/>
<reference evidence="3 4" key="1">
    <citation type="journal article" date="2015" name="Microbiome">
        <title>Genomic resolution of linkages in carbon, nitrogen, and sulfur cycling among widespread estuary sediment bacteria.</title>
        <authorList>
            <person name="Baker B.J."/>
            <person name="Lazar C.S."/>
            <person name="Teske A.P."/>
            <person name="Dick G.J."/>
        </authorList>
    </citation>
    <scope>NUCLEOTIDE SEQUENCE [LARGE SCALE GENOMIC DNA]</scope>
    <source>
        <strain evidence="3">DG_54_3</strain>
    </source>
</reference>
<dbReference type="GO" id="GO:0030976">
    <property type="term" value="F:thiamine pyrophosphate binding"/>
    <property type="evidence" value="ECO:0007669"/>
    <property type="project" value="InterPro"/>
</dbReference>
<feature type="domain" description="Thiamine pyrophosphate enzyme TPP-binding" evidence="2">
    <location>
        <begin position="63"/>
        <end position="203"/>
    </location>
</feature>
<dbReference type="Pfam" id="PF02775">
    <property type="entry name" value="TPP_enzyme_C"/>
    <property type="match status" value="1"/>
</dbReference>
<dbReference type="CDD" id="cd03376">
    <property type="entry name" value="TPP_PFOR_porB_like"/>
    <property type="match status" value="1"/>
</dbReference>
<dbReference type="EMBL" id="LIZX01000158">
    <property type="protein sequence ID" value="KPJ64911.1"/>
    <property type="molecule type" value="Genomic_DNA"/>
</dbReference>
<dbReference type="GO" id="GO:0043807">
    <property type="term" value="F:3-methyl-2-oxobutanoate dehydrogenase (ferredoxin) activity"/>
    <property type="evidence" value="ECO:0007669"/>
    <property type="project" value="UniProtKB-EC"/>
</dbReference>
<sequence>MKIKDLPLEEYFNPGYTACQGCSAAILARLTAKIFGKNTALHVPACCLVVFGSTYPLSAWKIPLMFVAFENTGAVISGMKAAYRITGKGYMNVIGIAGDGGTADIGLQALSAAAERNEDVIFICYDNEAYMNTGTQRSGATPYGAQTSTTPIPGKLERKKDIPTIIAAHHVPYVATASVGYIQDLINKLEKMKNIKGFRYLHVHSPCPPGWKFSSGQTVEVAKRAVDCGMWTVYEIENGVKRITKRVTKRIPVKDYLMLQGRFKHLDDRQIAAIQQSIDEDWGEINKTSQEKS</sequence>
<dbReference type="PATRIC" id="fig|1703775.3.peg.1401"/>
<evidence type="ECO:0000313" key="4">
    <source>
        <dbReference type="Proteomes" id="UP000051861"/>
    </source>
</evidence>
<dbReference type="AlphaFoldDB" id="A0A0S7XRL5"/>
<dbReference type="PANTHER" id="PTHR42897">
    <property type="entry name" value="PYRUVATE SYNTHASE SUBUNIT PORB"/>
    <property type="match status" value="1"/>
</dbReference>
<protein>
    <submittedName>
        <fullName evidence="3">2-ketoisovalerate ferredoxin oxidoreductase</fullName>
        <ecNumber evidence="3">1.2.7.7</ecNumber>
    </submittedName>
</protein>
<dbReference type="InterPro" id="IPR029061">
    <property type="entry name" value="THDP-binding"/>
</dbReference>
<evidence type="ECO:0000313" key="3">
    <source>
        <dbReference type="EMBL" id="KPJ64911.1"/>
    </source>
</evidence>
<gene>
    <name evidence="3" type="ORF">AMJ44_11965</name>
</gene>
<dbReference type="PANTHER" id="PTHR42897:SF1">
    <property type="entry name" value="2-OXOACID OXIDOREDUCTASE (FERREDOXIN)"/>
    <property type="match status" value="1"/>
</dbReference>
<dbReference type="InterPro" id="IPR011766">
    <property type="entry name" value="TPP_enzyme_TPP-bd"/>
</dbReference>
<comment type="caution">
    <text evidence="3">The sequence shown here is derived from an EMBL/GenBank/DDBJ whole genome shotgun (WGS) entry which is preliminary data.</text>
</comment>
<keyword evidence="1 3" id="KW-0560">Oxidoreductase</keyword>
<evidence type="ECO:0000259" key="2">
    <source>
        <dbReference type="Pfam" id="PF02775"/>
    </source>
</evidence>
<accession>A0A0S7XRL5</accession>
<name>A0A0S7XRL5_UNCSA</name>
<dbReference type="Proteomes" id="UP000051861">
    <property type="component" value="Unassembled WGS sequence"/>
</dbReference>
<dbReference type="Gene3D" id="3.40.50.970">
    <property type="match status" value="2"/>
</dbReference>
<dbReference type="InterPro" id="IPR051479">
    <property type="entry name" value="PorB-like"/>
</dbReference>
<dbReference type="SUPFAM" id="SSF52518">
    <property type="entry name" value="Thiamin diphosphate-binding fold (THDP-binding)"/>
    <property type="match status" value="1"/>
</dbReference>
<organism evidence="3 4">
    <name type="scientific">candidate division WOR-1 bacterium DG_54_3</name>
    <dbReference type="NCBI Taxonomy" id="1703775"/>
    <lineage>
        <taxon>Bacteria</taxon>
        <taxon>Bacillati</taxon>
        <taxon>Saganbacteria</taxon>
    </lineage>
</organism>
<proteinExistence type="predicted"/>